<feature type="transmembrane region" description="Helical" evidence="1">
    <location>
        <begin position="43"/>
        <end position="61"/>
    </location>
</feature>
<feature type="transmembrane region" description="Helical" evidence="1">
    <location>
        <begin position="623"/>
        <end position="644"/>
    </location>
</feature>
<feature type="transmembrane region" description="Helical" evidence="1">
    <location>
        <begin position="1008"/>
        <end position="1035"/>
    </location>
</feature>
<evidence type="ECO:0000256" key="1">
    <source>
        <dbReference type="SAM" id="Phobius"/>
    </source>
</evidence>
<feature type="transmembrane region" description="Helical" evidence="1">
    <location>
        <begin position="127"/>
        <end position="152"/>
    </location>
</feature>
<evidence type="ECO:0000313" key="2">
    <source>
        <dbReference type="EMBL" id="OHT04231.1"/>
    </source>
</evidence>
<keyword evidence="1" id="KW-0472">Membrane</keyword>
<feature type="transmembrane region" description="Helical" evidence="1">
    <location>
        <begin position="95"/>
        <end position="115"/>
    </location>
</feature>
<dbReference type="OrthoDB" id="10667133at2759"/>
<dbReference type="EMBL" id="MLAK01000801">
    <property type="protein sequence ID" value="OHT04231.1"/>
    <property type="molecule type" value="Genomic_DNA"/>
</dbReference>
<feature type="transmembrane region" description="Helical" evidence="1">
    <location>
        <begin position="158"/>
        <end position="184"/>
    </location>
</feature>
<dbReference type="VEuPathDB" id="TrichDB:TRFO_28343"/>
<gene>
    <name evidence="2" type="ORF">TRFO_28343</name>
</gene>
<comment type="caution">
    <text evidence="2">The sequence shown here is derived from an EMBL/GenBank/DDBJ whole genome shotgun (WGS) entry which is preliminary data.</text>
</comment>
<feature type="transmembrane region" description="Helical" evidence="1">
    <location>
        <begin position="227"/>
        <end position="246"/>
    </location>
</feature>
<feature type="transmembrane region" description="Helical" evidence="1">
    <location>
        <begin position="896"/>
        <end position="920"/>
    </location>
</feature>
<dbReference type="RefSeq" id="XP_068357367.1">
    <property type="nucleotide sequence ID" value="XM_068506121.1"/>
</dbReference>
<feature type="transmembrane region" description="Helical" evidence="1">
    <location>
        <begin position="267"/>
        <end position="285"/>
    </location>
</feature>
<keyword evidence="1" id="KW-0812">Transmembrane</keyword>
<dbReference type="Proteomes" id="UP000179807">
    <property type="component" value="Unassembled WGS sequence"/>
</dbReference>
<name>A0A1J4JYJ1_9EUKA</name>
<feature type="transmembrane region" description="Helical" evidence="1">
    <location>
        <begin position="291"/>
        <end position="310"/>
    </location>
</feature>
<protein>
    <submittedName>
        <fullName evidence="2">Uncharacterized protein</fullName>
    </submittedName>
</protein>
<keyword evidence="3" id="KW-1185">Reference proteome</keyword>
<dbReference type="GeneID" id="94840825"/>
<evidence type="ECO:0000313" key="3">
    <source>
        <dbReference type="Proteomes" id="UP000179807"/>
    </source>
</evidence>
<sequence length="1363" mass="160113">MKGKDCIEMRPSSKDNFNKLGIRWRFYFFSSVYRNVCYNNHNLIFIVVVLDTFFCLIPLVSPQIHYFAGIPGKDNIWYADVIFDIFRPQAFDANIIILIFLLLYLVTLIVFIFCVMKPILIRRLHFVLVFPAHLFIFHFSAGIFGYCVHYLYIYRDDIYRIIISIVFIVVFALYFAFFTFLTYIESNSLIRPNPFYAEWFHGLTLFYPFWIFVVHNASFHIERIDSVTSRIVLYSLIAFISFLVAFEFMRIQPFLLFLMNDLQSSKSVVVGIYFIIAICLNFATIDFGPQMISAIVVIAISVFLILHLIAGKRRKSHEKIVKQLDDVENLNTDAIHISLSSISSQAQLNLVIKCGFTSGSRVITSFPFVRYCFERFPSSNWLLSYLVFLYGTVWGSDPNSYKFFLHMLSVERYHFVNELLLFQNIFCFMQIAENMSPIIVRYLEEYRWKNLILSQAHYEIWMKNIITTELNKFHHNTLNLCYSFAETEDYLKGLYAMFPFSPSVLFELSIYYADFKNDFYNASKFYDKATHLAQNSVKGISSELFHNFESAFPILMTQNEKHEKKSNEYDFLSLMEHHDRAQRQSNVFYTNDQYIKTLANHFSINQELCPQNVTYFRAETFRILVWSIIMAIGLLVLFGTHFYIRNALPNDKDKYNYILSIMNETVHFRQYLSMSEYDVMLILTIQAHRFENISRVYLRDNGETPPLLDDPFFWFAVSHLSVAEEITSSYKYYFEHLSEMVAIDKIYANNVHQENMTFFSLYEDFHTIGIMFVQSRSIMSENFNETNFYLTVQYLADIGNQVYKILADEMKELAEGTSKRYSTWFIGLIIADSIVNITFNLIYFYYTTIKMQNLFSIIRTIQRPALISIANRFNKVLLFKEHHIPTSHFNHFYLPLLYYAVSVIFLMITPIYFCIIAYSYSDYPINVDSLPNLPPIDNTTNFMYYTYAVVEYLIESNSTIMNNFNSDIMNDVYCINSICIHDLFSTVSDVDIYQYKFYDQMNTTKMKAVASITFIGCIIFFILFLWASIELILLYSVAHKMLHFIPIQASQTNPVLSQLQNDQKVSYQKMREFSLDLRKVPEAFNFFCAIYFDENDMVVKTIGNTSMIFKHNSMQTLVQISNYIITKGKHVEGSSFEQFFSEKQKFPVFFSLYQGSEFSMKFNSNTELFIKDETLNIEANQKRRDIQELNQSVEFVKPKAGLNTNQVILLIIDQIPDSLRNKLLKEWLKYKERIVRIDSRQHRYICLICINEKDSKETGLLSLQSFLKDIEFLHNEVKIALDFGGPIQIFDLSRCMMAKSRVVGKVYDRSLILASSLQTGKMVATQEFCEFIMLDNNVHYKDLLVTDEETIKITDICVDSIVR</sequence>
<reference evidence="2" key="1">
    <citation type="submission" date="2016-10" db="EMBL/GenBank/DDBJ databases">
        <authorList>
            <person name="Benchimol M."/>
            <person name="Almeida L.G."/>
            <person name="Vasconcelos A.T."/>
            <person name="Perreira-Neves A."/>
            <person name="Rosa I.A."/>
            <person name="Tasca T."/>
            <person name="Bogo M.R."/>
            <person name="de Souza W."/>
        </authorList>
    </citation>
    <scope>NUCLEOTIDE SEQUENCE [LARGE SCALE GENOMIC DNA]</scope>
    <source>
        <strain evidence="2">K</strain>
    </source>
</reference>
<feature type="transmembrane region" description="Helical" evidence="1">
    <location>
        <begin position="824"/>
        <end position="846"/>
    </location>
</feature>
<proteinExistence type="predicted"/>
<keyword evidence="1" id="KW-1133">Transmembrane helix</keyword>
<feature type="transmembrane region" description="Helical" evidence="1">
    <location>
        <begin position="196"/>
        <end position="215"/>
    </location>
</feature>
<accession>A0A1J4JYJ1</accession>
<organism evidence="2 3">
    <name type="scientific">Tritrichomonas foetus</name>
    <dbReference type="NCBI Taxonomy" id="1144522"/>
    <lineage>
        <taxon>Eukaryota</taxon>
        <taxon>Metamonada</taxon>
        <taxon>Parabasalia</taxon>
        <taxon>Tritrichomonadida</taxon>
        <taxon>Tritrichomonadidae</taxon>
        <taxon>Tritrichomonas</taxon>
    </lineage>
</organism>